<dbReference type="SMART" id="SM00736">
    <property type="entry name" value="CADG"/>
    <property type="match status" value="1"/>
</dbReference>
<evidence type="ECO:0000313" key="4">
    <source>
        <dbReference type="EMBL" id="KAK9822773.1"/>
    </source>
</evidence>
<dbReference type="GO" id="GO:0016020">
    <property type="term" value="C:membrane"/>
    <property type="evidence" value="ECO:0007669"/>
    <property type="project" value="InterPro"/>
</dbReference>
<feature type="compositionally biased region" description="Low complexity" evidence="1">
    <location>
        <begin position="1777"/>
        <end position="1794"/>
    </location>
</feature>
<keyword evidence="5" id="KW-1185">Reference proteome</keyword>
<feature type="compositionally biased region" description="Polar residues" evidence="1">
    <location>
        <begin position="1314"/>
        <end position="1331"/>
    </location>
</feature>
<feature type="compositionally biased region" description="Pro residues" evidence="1">
    <location>
        <begin position="1590"/>
        <end position="1602"/>
    </location>
</feature>
<feature type="region of interest" description="Disordered" evidence="1">
    <location>
        <begin position="1775"/>
        <end position="1807"/>
    </location>
</feature>
<dbReference type="InterPro" id="IPR013783">
    <property type="entry name" value="Ig-like_fold"/>
</dbReference>
<evidence type="ECO:0000256" key="2">
    <source>
        <dbReference type="SAM" id="Phobius"/>
    </source>
</evidence>
<feature type="region of interest" description="Disordered" evidence="1">
    <location>
        <begin position="1490"/>
        <end position="1610"/>
    </location>
</feature>
<comment type="caution">
    <text evidence="4">The sequence shown here is derived from an EMBL/GenBank/DDBJ whole genome shotgun (WGS) entry which is preliminary data.</text>
</comment>
<keyword evidence="2" id="KW-0472">Membrane</keyword>
<feature type="compositionally biased region" description="Pro residues" evidence="1">
    <location>
        <begin position="1334"/>
        <end position="1344"/>
    </location>
</feature>
<feature type="compositionally biased region" description="Polar residues" evidence="1">
    <location>
        <begin position="1530"/>
        <end position="1545"/>
    </location>
</feature>
<sequence length="1807" mass="188346">MARPPPNTSCWWNEAPLMAFQQLRDAECNVATPFHGGDAWLGYQGDFITVDLGHDGCQPWPAALSMTSAIAVVGMPTDFTSDASGAAVQPAVDSQDWTNLITVHDFKPGFQSLGCNWVDHCGDLIHKFPILPAASTVKAPEVKVPMDKSLAYNVSVDITSDNLFPLDIENWFQQNSRACCLKISAVLFIDNGTQPLPQWLSLYYNLTRAASGPQLTAGYSLKVYAQPGVAAVGQHTIRILASDESMPDLPAAFVNLQLLVIGKGPTIIGQFPAVEVADGQLLEYAIPINVIQLNKPYGQLSYSAEQQAGMRLPTWLGLTEDGILRGTPSLGIDTAFNLSIAGSDSDGAQNNTFLMLWIDRCGILSQTFPIQLASASVGPPEALQAFASQRAFSVPVDISDDKFLPLDTDSWFKRNGRVCCLGISAGVMTDNRTQPLQPLPPFLSIWYNLTRSASGPQLTADHALKVSAQPGRGALGNYTVRILATDESLPNSVPAFVDLKLLILGGAPTIVGEFQAVEVAVGQYLIYALPTNVIQLNKPYGKLSYSAKQQGGMPLPTWLSLNDVGLLQGTPDLGADTSYNLSITATDIDGAQNTTSLMVHVRRACPSGLYRHFRLRVSEDNQPGWYDQIGFSGGRSAICSVAWDTLQPSSSSFPSLTGNVSGNVSGTTYRANHPWTGTRDAAPITAFQQLKDAGCDVANPFNGGNAWLGYPGDFVAVDVGFAGCRPWPTAMQVTSPIAVIGMPTDMTSEASGSALQPASDSADWIHLVIIRQFKPVLPRSFGCSSVWWNRCGVLKNNFPIASQGQPFSSLAKATGAIPDVLIEVGIPNDVLLDITGLFKSTDGFCCPIIRLSIISFVAAADGLTTDAGQGSAVSPYVPAGYLLPSSFSSMTLSSPSSAIVPFEPLLQPSMLQTYGSYGSYGYGSYSHGSVAAPAPAPAPSPPASISQPGPLVNLTSQLPVPTWLSTQFELNYSNPNSQQLNTWQYIRISRTVPVTAIGSYVVEVISQSPVSSDASAVFFNLDVVDFYQLRVLLALGGVPTAGLSTAQQAAFQIGVSAAFNLSTSQVSLGTPTGQRRMLLQSSGYVLNFSITGLNGRKQALALATSLEQSVKDGQLSQSLGSSGLSTQVALAASPQVVKAAADAAQQPSTSDLSGQDTSPAASGSQPPDQAPAPPTFIEPARPQAGSAPQTPAPLPSSSSADPVAPAVSLPPEQGMNPPPPPEQPLTAIQGPSPNLDRQANMGPTPLQDMVNSSPAGTMEPAASPPQLLGLHDASAPGREDLWPGNALDHAPASQVWPARAPLYSLPAAAGNRSFGPSQSPFSSEPRPSTRTALPPLPPPPPPPDIGFLNTRPLPPNAAPAVTSESVPVVSIPFAVPDLTIASFTDEIKQALLDAITASIPATSNVRVYITNIREGSLLFDTVVLFLDGDSGAAQILTDTAAASTTAANATTAAPGPSGTSPVRSGGFILPPALARATVPTVPIILQTANPNAIHQPPTSPPPSPPSATSGTPDLQQQVAPVMAPADGPKPSSSYLASPQPSQETVHSGPANAPSPDPSGPPTRTDPPTHFSPTPSAINPSMTSPPTNQSSPPPASSPPPPASPVSTISTSNVASPSTAAEIPLVTFAASLTSFTIATFTAALQSDFKQALISKLPANSAVTVELLNIRDGSLLLNAALTFLNGDVAGANTLTSLLSTSNGIQSIFDPNGPFGAIDITNVKQGTTANPHAASKQLNPGKIAGIAIGCAAAAVLLISIVTAVVVMRCRKQRVHEHVALDSGPPADPSAQPQASSSPTAFHRGHQSQPAP</sequence>
<feature type="compositionally biased region" description="Low complexity" evidence="1">
    <location>
        <begin position="1579"/>
        <end position="1589"/>
    </location>
</feature>
<dbReference type="GO" id="GO:0005509">
    <property type="term" value="F:calcium ion binding"/>
    <property type="evidence" value="ECO:0007669"/>
    <property type="project" value="InterPro"/>
</dbReference>
<feature type="compositionally biased region" description="Low complexity" evidence="1">
    <location>
        <begin position="1195"/>
        <end position="1215"/>
    </location>
</feature>
<organism evidence="4 5">
    <name type="scientific">Apatococcus lobatus</name>
    <dbReference type="NCBI Taxonomy" id="904363"/>
    <lineage>
        <taxon>Eukaryota</taxon>
        <taxon>Viridiplantae</taxon>
        <taxon>Chlorophyta</taxon>
        <taxon>core chlorophytes</taxon>
        <taxon>Trebouxiophyceae</taxon>
        <taxon>Chlorellales</taxon>
        <taxon>Chlorellaceae</taxon>
        <taxon>Apatococcus</taxon>
    </lineage>
</organism>
<protein>
    <recommendedName>
        <fullName evidence="3">Dystroglycan-type cadherin-like domain-containing protein</fullName>
    </recommendedName>
</protein>
<dbReference type="EMBL" id="JALJOS010000030">
    <property type="protein sequence ID" value="KAK9822773.1"/>
    <property type="molecule type" value="Genomic_DNA"/>
</dbReference>
<evidence type="ECO:0000256" key="1">
    <source>
        <dbReference type="SAM" id="MobiDB-lite"/>
    </source>
</evidence>
<proteinExistence type="predicted"/>
<feature type="transmembrane region" description="Helical" evidence="2">
    <location>
        <begin position="1739"/>
        <end position="1762"/>
    </location>
</feature>
<evidence type="ECO:0000313" key="5">
    <source>
        <dbReference type="Proteomes" id="UP001438707"/>
    </source>
</evidence>
<dbReference type="Proteomes" id="UP001438707">
    <property type="component" value="Unassembled WGS sequence"/>
</dbReference>
<evidence type="ECO:0000259" key="3">
    <source>
        <dbReference type="SMART" id="SM00736"/>
    </source>
</evidence>
<dbReference type="Gene3D" id="2.60.40.10">
    <property type="entry name" value="Immunoglobulins"/>
    <property type="match status" value="2"/>
</dbReference>
<feature type="compositionally biased region" description="Pro residues" evidence="1">
    <location>
        <begin position="1552"/>
        <end position="1564"/>
    </location>
</feature>
<gene>
    <name evidence="4" type="ORF">WJX74_007372</name>
</gene>
<feature type="region of interest" description="Disordered" evidence="1">
    <location>
        <begin position="1309"/>
        <end position="1360"/>
    </location>
</feature>
<reference evidence="4 5" key="1">
    <citation type="journal article" date="2024" name="Nat. Commun.">
        <title>Phylogenomics reveals the evolutionary origins of lichenization in chlorophyte algae.</title>
        <authorList>
            <person name="Puginier C."/>
            <person name="Libourel C."/>
            <person name="Otte J."/>
            <person name="Skaloud P."/>
            <person name="Haon M."/>
            <person name="Grisel S."/>
            <person name="Petersen M."/>
            <person name="Berrin J.G."/>
            <person name="Delaux P.M."/>
            <person name="Dal Grande F."/>
            <person name="Keller J."/>
        </authorList>
    </citation>
    <scope>NUCLEOTIDE SEQUENCE [LARGE SCALE GENOMIC DNA]</scope>
    <source>
        <strain evidence="4 5">SAG 2145</strain>
    </source>
</reference>
<keyword evidence="2" id="KW-0812">Transmembrane</keyword>
<feature type="domain" description="Dystroglycan-type cadherin-like" evidence="3">
    <location>
        <begin position="509"/>
        <end position="608"/>
    </location>
</feature>
<accession>A0AAW1QMV9</accession>
<dbReference type="SUPFAM" id="SSF49313">
    <property type="entry name" value="Cadherin-like"/>
    <property type="match status" value="2"/>
</dbReference>
<name>A0AAW1QMV9_9CHLO</name>
<keyword evidence="2" id="KW-1133">Transmembrane helix</keyword>
<feature type="compositionally biased region" description="Polar residues" evidence="1">
    <location>
        <begin position="1149"/>
        <end position="1167"/>
    </location>
</feature>
<dbReference type="InterPro" id="IPR015919">
    <property type="entry name" value="Cadherin-like_sf"/>
</dbReference>
<feature type="region of interest" description="Disordered" evidence="1">
    <location>
        <begin position="1141"/>
        <end position="1286"/>
    </location>
</feature>
<dbReference type="InterPro" id="IPR006644">
    <property type="entry name" value="Cadg"/>
</dbReference>